<name>A0ABT8R301_9BACT</name>
<proteinExistence type="predicted"/>
<evidence type="ECO:0000313" key="2">
    <source>
        <dbReference type="Proteomes" id="UP001168528"/>
    </source>
</evidence>
<evidence type="ECO:0000313" key="1">
    <source>
        <dbReference type="EMBL" id="MDO1446481.1"/>
    </source>
</evidence>
<dbReference type="RefSeq" id="WP_302037285.1">
    <property type="nucleotide sequence ID" value="NZ_JAUKPO010000004.1"/>
</dbReference>
<comment type="caution">
    <text evidence="1">The sequence shown here is derived from an EMBL/GenBank/DDBJ whole genome shotgun (WGS) entry which is preliminary data.</text>
</comment>
<evidence type="ECO:0008006" key="3">
    <source>
        <dbReference type="Google" id="ProtNLM"/>
    </source>
</evidence>
<organism evidence="1 2">
    <name type="scientific">Rhodocytophaga aerolata</name>
    <dbReference type="NCBI Taxonomy" id="455078"/>
    <lineage>
        <taxon>Bacteria</taxon>
        <taxon>Pseudomonadati</taxon>
        <taxon>Bacteroidota</taxon>
        <taxon>Cytophagia</taxon>
        <taxon>Cytophagales</taxon>
        <taxon>Rhodocytophagaceae</taxon>
        <taxon>Rhodocytophaga</taxon>
    </lineage>
</organism>
<accession>A0ABT8R301</accession>
<keyword evidence="2" id="KW-1185">Reference proteome</keyword>
<sequence>MNLPVNKNKIVLLHWNGRFGNRLFTYAFLRHYADEFNLEIWLPSSWEGDILFENTVHKCIEDDELRLYLNQTMKELDTLDARLEAINRYNLKTGDAIQYMNPDIEAEYGRVNICIDSLCCYQSYIFTKYSKAKMLTDYFRFSEKVLNSDLYRRMEDKQGTYHVAHLRRDDIANRANVTNQGYSVISKKSYEKAFVQYGYDPKTIEWVTDDRTGNWGIPPLSFADDWSYPEGSVFRKDIFFTWLPDFLKLKFAKTIFRANSSFSWWAAFLSNAAIYSPRLHTRELFHQTGKELEVEFEEGNHPHWMCVKGVDHCDDIHIPA</sequence>
<reference evidence="1" key="1">
    <citation type="submission" date="2023-07" db="EMBL/GenBank/DDBJ databases">
        <title>The genome sequence of Rhodocytophaga aerolata KACC 12507.</title>
        <authorList>
            <person name="Zhang X."/>
        </authorList>
    </citation>
    <scope>NUCLEOTIDE SEQUENCE</scope>
    <source>
        <strain evidence="1">KACC 12507</strain>
    </source>
</reference>
<gene>
    <name evidence="1" type="ORF">Q0590_09490</name>
</gene>
<dbReference type="Proteomes" id="UP001168528">
    <property type="component" value="Unassembled WGS sequence"/>
</dbReference>
<dbReference type="EMBL" id="JAUKPO010000004">
    <property type="protein sequence ID" value="MDO1446481.1"/>
    <property type="molecule type" value="Genomic_DNA"/>
</dbReference>
<protein>
    <recommendedName>
        <fullName evidence="3">Alpha-1,2-fucosyltransferase</fullName>
    </recommendedName>
</protein>